<dbReference type="Gene3D" id="3.30.2010.10">
    <property type="entry name" value="Metalloproteases ('zincins'), catalytic domain"/>
    <property type="match status" value="1"/>
</dbReference>
<dbReference type="InterPro" id="IPR053136">
    <property type="entry name" value="UTP_pyrophosphatase-like"/>
</dbReference>
<feature type="domain" description="YgjP-like metallopeptidase" evidence="1">
    <location>
        <begin position="22"/>
        <end position="216"/>
    </location>
</feature>
<organism evidence="2 3">
    <name type="scientific">Paracoccus sanguinis</name>
    <dbReference type="NCBI Taxonomy" id="1545044"/>
    <lineage>
        <taxon>Bacteria</taxon>
        <taxon>Pseudomonadati</taxon>
        <taxon>Pseudomonadota</taxon>
        <taxon>Alphaproteobacteria</taxon>
        <taxon>Rhodobacterales</taxon>
        <taxon>Paracoccaceae</taxon>
        <taxon>Paracoccus</taxon>
    </lineage>
</organism>
<dbReference type="PANTHER" id="PTHR30399:SF1">
    <property type="entry name" value="UTP PYROPHOSPHATASE"/>
    <property type="match status" value="1"/>
</dbReference>
<evidence type="ECO:0000313" key="3">
    <source>
        <dbReference type="Proteomes" id="UP000182944"/>
    </source>
</evidence>
<dbReference type="Proteomes" id="UP000182944">
    <property type="component" value="Unassembled WGS sequence"/>
</dbReference>
<proteinExistence type="predicted"/>
<evidence type="ECO:0000259" key="1">
    <source>
        <dbReference type="Pfam" id="PF01863"/>
    </source>
</evidence>
<dbReference type="EMBL" id="FNNA01000006">
    <property type="protein sequence ID" value="SDX40881.1"/>
    <property type="molecule type" value="Genomic_DNA"/>
</dbReference>
<dbReference type="RefSeq" id="WP_231572805.1">
    <property type="nucleotide sequence ID" value="NZ_FNNA01000006.1"/>
</dbReference>
<sequence length="233" mass="25042">MAGIIALDGTEVTLRRTARARRMTLRVARRDGSVTLTLPPGVREAEALAFLTSRRDWLRGALATVVPPTVAAFGAALPVEGRALVLTPAAVRRPVAEGAALLLPAARPAGPAAAGFLRALAQARLAAASDRHAAALGRGFRALVLRDTRSRWGSCTADGRLMYSWRLAMAPPEVLDYVAAHEVAHLAHMDHSPRFWAAVRGLCPDYETHRCWLRQNGAGLHRWQFRAGPAAGD</sequence>
<dbReference type="CDD" id="cd07344">
    <property type="entry name" value="M48_yhfN_like"/>
    <property type="match status" value="1"/>
</dbReference>
<keyword evidence="3" id="KW-1185">Reference proteome</keyword>
<accession>A0A1H3BGQ2</accession>
<reference evidence="3" key="1">
    <citation type="submission" date="2016-10" db="EMBL/GenBank/DDBJ databases">
        <authorList>
            <person name="Varghese N."/>
            <person name="Submissions S."/>
        </authorList>
    </citation>
    <scope>NUCLEOTIDE SEQUENCE [LARGE SCALE GENOMIC DNA]</scope>
    <source>
        <strain evidence="3">DSM 29303</strain>
    </source>
</reference>
<name>A0A1H3BGQ2_9RHOB</name>
<dbReference type="STRING" id="1545044.SAMN05444276_10617"/>
<dbReference type="PANTHER" id="PTHR30399">
    <property type="entry name" value="UNCHARACTERIZED PROTEIN YGJP"/>
    <property type="match status" value="1"/>
</dbReference>
<gene>
    <name evidence="2" type="ORF">SAMN05444276_10617</name>
</gene>
<evidence type="ECO:0000313" key="2">
    <source>
        <dbReference type="EMBL" id="SDX40881.1"/>
    </source>
</evidence>
<protein>
    <recommendedName>
        <fullName evidence="1">YgjP-like metallopeptidase domain-containing protein</fullName>
    </recommendedName>
</protein>
<dbReference type="InterPro" id="IPR002725">
    <property type="entry name" value="YgjP-like_metallopeptidase"/>
</dbReference>
<dbReference type="AlphaFoldDB" id="A0A1H3BGQ2"/>
<dbReference type="Pfam" id="PF01863">
    <property type="entry name" value="YgjP-like"/>
    <property type="match status" value="1"/>
</dbReference>